<dbReference type="AlphaFoldDB" id="A0A1M7I129"/>
<reference evidence="1 2" key="1">
    <citation type="submission" date="2016-11" db="EMBL/GenBank/DDBJ databases">
        <authorList>
            <person name="Jaros S."/>
            <person name="Januszkiewicz K."/>
            <person name="Wedrychowicz H."/>
        </authorList>
    </citation>
    <scope>NUCLEOTIDE SEQUENCE [LARGE SCALE GENOMIC DNA]</scope>
    <source>
        <strain evidence="1 2">CGMCC 1.6102</strain>
    </source>
</reference>
<dbReference type="Pfam" id="PF07609">
    <property type="entry name" value="DUF1572"/>
    <property type="match status" value="1"/>
</dbReference>
<dbReference type="InterPro" id="IPR034660">
    <property type="entry name" value="DinB/YfiT-like"/>
</dbReference>
<name>A0A1M7I129_9BACT</name>
<dbReference type="STRING" id="388280.SAMN04488057_101145"/>
<dbReference type="EMBL" id="FRCY01000001">
    <property type="protein sequence ID" value="SHM34472.1"/>
    <property type="molecule type" value="Genomic_DNA"/>
</dbReference>
<protein>
    <recommendedName>
        <fullName evidence="3">DinB superfamily protein</fullName>
    </recommendedName>
</protein>
<dbReference type="Proteomes" id="UP000184513">
    <property type="component" value="Unassembled WGS sequence"/>
</dbReference>
<proteinExistence type="predicted"/>
<keyword evidence="2" id="KW-1185">Reference proteome</keyword>
<accession>A0A1M7I129</accession>
<sequence length="178" mass="20273">MHSLHQEIMNSSSYLESSLELFRTYKSLGEGALAQVSDESLFWQYNADSNSMATIVKHLSGNMHSRWTDFLNSDGEKPWRQRDGEFENDIGSRAEMMDIWEKGWTLLFETLEPLSAADLKKTVYIRGKAYTVLHAINTQLAHYASHVGQLIYLGKMLVDGPWNSLSIPKGHSQKYLGK</sequence>
<dbReference type="SUPFAM" id="SSF109854">
    <property type="entry name" value="DinB/YfiT-like putative metalloenzymes"/>
    <property type="match status" value="1"/>
</dbReference>
<evidence type="ECO:0000313" key="2">
    <source>
        <dbReference type="Proteomes" id="UP000184513"/>
    </source>
</evidence>
<evidence type="ECO:0008006" key="3">
    <source>
        <dbReference type="Google" id="ProtNLM"/>
    </source>
</evidence>
<organism evidence="1 2">
    <name type="scientific">Cyclobacterium lianum</name>
    <dbReference type="NCBI Taxonomy" id="388280"/>
    <lineage>
        <taxon>Bacteria</taxon>
        <taxon>Pseudomonadati</taxon>
        <taxon>Bacteroidota</taxon>
        <taxon>Cytophagia</taxon>
        <taxon>Cytophagales</taxon>
        <taxon>Cyclobacteriaceae</taxon>
        <taxon>Cyclobacterium</taxon>
    </lineage>
</organism>
<gene>
    <name evidence="1" type="ORF">SAMN04488057_101145</name>
</gene>
<dbReference type="Gene3D" id="1.20.120.450">
    <property type="entry name" value="dinb family like domain"/>
    <property type="match status" value="1"/>
</dbReference>
<dbReference type="InterPro" id="IPR011466">
    <property type="entry name" value="DUF1572"/>
</dbReference>
<evidence type="ECO:0000313" key="1">
    <source>
        <dbReference type="EMBL" id="SHM34472.1"/>
    </source>
</evidence>